<keyword evidence="6" id="KW-0472">Membrane</keyword>
<feature type="domain" description="TarS C-terminal" evidence="7">
    <location>
        <begin position="18"/>
        <end position="108"/>
    </location>
</feature>
<dbReference type="RefSeq" id="WP_078179506.1">
    <property type="nucleotide sequence ID" value="NZ_MUAL01000001.1"/>
</dbReference>
<evidence type="ECO:0000256" key="4">
    <source>
        <dbReference type="ARBA" id="ARBA00022679"/>
    </source>
</evidence>
<proteinExistence type="inferred from homology"/>
<dbReference type="Pfam" id="PF04464">
    <property type="entry name" value="Glyphos_transf"/>
    <property type="match status" value="1"/>
</dbReference>
<reference evidence="8 9" key="1">
    <citation type="submission" date="2017-01" db="EMBL/GenBank/DDBJ databases">
        <title>Bacillus cereus isolates.</title>
        <authorList>
            <person name="Beno S.M."/>
        </authorList>
    </citation>
    <scope>NUCLEOTIDE SEQUENCE [LARGE SCALE GENOMIC DNA]</scope>
    <source>
        <strain evidence="8 9">FSL M7-1219</strain>
    </source>
</reference>
<evidence type="ECO:0000256" key="1">
    <source>
        <dbReference type="ARBA" id="ARBA00004202"/>
    </source>
</evidence>
<gene>
    <name evidence="8" type="ORF">BW892_01545</name>
</gene>
<comment type="caution">
    <text evidence="8">The sequence shown here is derived from an EMBL/GenBank/DDBJ whole genome shotgun (WGS) entry which is preliminary data.</text>
</comment>
<dbReference type="EMBL" id="MUAL01000001">
    <property type="protein sequence ID" value="OOR31536.1"/>
    <property type="molecule type" value="Genomic_DNA"/>
</dbReference>
<dbReference type="InterPro" id="IPR007554">
    <property type="entry name" value="Glycerophosphate_synth"/>
</dbReference>
<dbReference type="GO" id="GO:0047355">
    <property type="term" value="F:CDP-glycerol glycerophosphotransferase activity"/>
    <property type="evidence" value="ECO:0007669"/>
    <property type="project" value="InterPro"/>
</dbReference>
<comment type="subcellular location">
    <subcellularLocation>
        <location evidence="1">Cell membrane</location>
        <topology evidence="1">Peripheral membrane protein</topology>
    </subcellularLocation>
</comment>
<dbReference type="Gene3D" id="3.40.50.12580">
    <property type="match status" value="1"/>
</dbReference>
<dbReference type="PANTHER" id="PTHR37316">
    <property type="entry name" value="TEICHOIC ACID GLYCEROL-PHOSPHATE PRIMASE"/>
    <property type="match status" value="1"/>
</dbReference>
<dbReference type="SUPFAM" id="SSF53756">
    <property type="entry name" value="UDP-Glycosyltransferase/glycogen phosphorylase"/>
    <property type="match status" value="1"/>
</dbReference>
<dbReference type="InterPro" id="IPR041038">
    <property type="entry name" value="TarS_C1"/>
</dbReference>
<organism evidence="8 9">
    <name type="scientific">Bacillus cereus</name>
    <dbReference type="NCBI Taxonomy" id="1396"/>
    <lineage>
        <taxon>Bacteria</taxon>
        <taxon>Bacillati</taxon>
        <taxon>Bacillota</taxon>
        <taxon>Bacilli</taxon>
        <taxon>Bacillales</taxon>
        <taxon>Bacillaceae</taxon>
        <taxon>Bacillus</taxon>
        <taxon>Bacillus cereus group</taxon>
    </lineage>
</organism>
<dbReference type="GO" id="GO:0019350">
    <property type="term" value="P:teichoic acid biosynthetic process"/>
    <property type="evidence" value="ECO:0007669"/>
    <property type="project" value="UniProtKB-KW"/>
</dbReference>
<comment type="similarity">
    <text evidence="2">Belongs to the CDP-glycerol glycerophosphotransferase family.</text>
</comment>
<dbReference type="Gene3D" id="3.40.50.11820">
    <property type="match status" value="1"/>
</dbReference>
<dbReference type="Pfam" id="PF18674">
    <property type="entry name" value="TarS_C1"/>
    <property type="match status" value="1"/>
</dbReference>
<protein>
    <recommendedName>
        <fullName evidence="7">TarS C-terminal domain-containing protein</fullName>
    </recommendedName>
</protein>
<accession>A0A1S9VAN3</accession>
<evidence type="ECO:0000313" key="8">
    <source>
        <dbReference type="EMBL" id="OOR31536.1"/>
    </source>
</evidence>
<dbReference type="PANTHER" id="PTHR37316:SF3">
    <property type="entry name" value="TEICHOIC ACID GLYCEROL-PHOSPHATE TRANSFERASE"/>
    <property type="match status" value="1"/>
</dbReference>
<name>A0A1S9VAN3_BACCE</name>
<evidence type="ECO:0000256" key="5">
    <source>
        <dbReference type="ARBA" id="ARBA00022944"/>
    </source>
</evidence>
<dbReference type="AlphaFoldDB" id="A0A1S9VAN3"/>
<dbReference type="InterPro" id="IPR043149">
    <property type="entry name" value="TagF_N"/>
</dbReference>
<evidence type="ECO:0000256" key="2">
    <source>
        <dbReference type="ARBA" id="ARBA00010488"/>
    </source>
</evidence>
<dbReference type="Proteomes" id="UP000191124">
    <property type="component" value="Unassembled WGS sequence"/>
</dbReference>
<dbReference type="InterPro" id="IPR043148">
    <property type="entry name" value="TagF_C"/>
</dbReference>
<dbReference type="InterPro" id="IPR051612">
    <property type="entry name" value="Teichoic_Acid_Biosynth"/>
</dbReference>
<keyword evidence="4" id="KW-0808">Transferase</keyword>
<evidence type="ECO:0000256" key="3">
    <source>
        <dbReference type="ARBA" id="ARBA00022475"/>
    </source>
</evidence>
<evidence type="ECO:0000256" key="6">
    <source>
        <dbReference type="ARBA" id="ARBA00023136"/>
    </source>
</evidence>
<evidence type="ECO:0000313" key="9">
    <source>
        <dbReference type="Proteomes" id="UP000191124"/>
    </source>
</evidence>
<keyword evidence="5" id="KW-0777">Teichoic acid biosynthesis</keyword>
<evidence type="ECO:0000259" key="7">
    <source>
        <dbReference type="Pfam" id="PF18674"/>
    </source>
</evidence>
<sequence length="957" mass="112358">MNFMRLLWLPEEQGHCVLQEIKYSQQKLNIVLRIEGITRNPGLDKYYFILVNRTSKEEIKVFANIQNNTDLLDAQIELNEYIESLAKGIWDAYFQIESGEKTNKFRVKNDVTDAIEFPPFYIEELNKIFLAYSTVKGNLSFKSQDSNAYLKVEVIDLKENGILELNGYFLMLPWKTKKETEITKKLVMRSENTTWKIPINNVKRTDVTAFYGQSGGNYDWTGFSVQLDFNKNTYGLENNKSTQIFIEMEYKGESVLLPLAISPNMVFSNCAVINTLEGIKKVLFSTDQESNQGYLLLNREDLQAEVNYIYSEDNQITIVGEVIQKQMVEDFSENPTSLIIQKRNAEEKYEFEIELDGFNYSHTFDLEDLVSKGLFSKGIWDVYLKVHNHSYRLVTRLDGIINKQKVIKIPQQFLSDLEGQAIVVKPYYTLHDEVSILVREYLNVKSIQEVKIEKDEWIVSGRLNIQTPNNMVPIQTSGSMSIKGSYGKRINIPVTWNLEKNEKTRQEFKFKAILDVATILKGEERDRLLADINFDLIKCEFRLNEGKVSFTMNIDPSKIILTLEDRLKQSSKINKFINRWGNSLYQIFNRILPINRKYVIFQSFHGKSYSCNPRAIYEQMLTEKRDMKAIWVINNVMQEIPGKPIVVKPGSIKYYYYMAKSKYFVNNGNFPDFYEKRKGTVHLQTWHGTPLKKLGFDIDPNSPSYAENTSPALLRRNERWDYLIGPNNYTSKILKRAFNFEKNMLDVGYPRNDIFYNADIDKKSTEIKKRLNIDSKKKIILYAPTWRDYDFHNGNQHKPYEFKFDLKKFREKFGEEYVLLLRLHYRDATRIQISGLEDFVYNVSSYNDIQELYLISDILITDYSSVMFDFVNLNRPIIFFTYDLFRYGSQIRGFYFNFKEEAPGPIVLEQERLFKTIEDISQVEAKYAERYKKFQDKFCHLEDGRASKRTIEAMIGK</sequence>
<dbReference type="GO" id="GO:0005886">
    <property type="term" value="C:plasma membrane"/>
    <property type="evidence" value="ECO:0007669"/>
    <property type="project" value="UniProtKB-SubCell"/>
</dbReference>
<keyword evidence="3" id="KW-1003">Cell membrane</keyword>